<evidence type="ECO:0000313" key="1">
    <source>
        <dbReference type="EMBL" id="RNA38504.1"/>
    </source>
</evidence>
<dbReference type="Proteomes" id="UP000276133">
    <property type="component" value="Unassembled WGS sequence"/>
</dbReference>
<sequence>MKRPTIDNGIIERNNTVLFIRGLKNGQRLKELKQKDRKSIGYKVGYKSTMEQRIKSKVK</sequence>
<comment type="caution">
    <text evidence="1">The sequence shown here is derived from an EMBL/GenBank/DDBJ whole genome shotgun (WGS) entry which is preliminary data.</text>
</comment>
<name>A0A3M7SRN4_BRAPC</name>
<proteinExistence type="predicted"/>
<accession>A0A3M7SRN4</accession>
<dbReference type="AlphaFoldDB" id="A0A3M7SRN4"/>
<protein>
    <submittedName>
        <fullName evidence="1">Uncharacterized protein</fullName>
    </submittedName>
</protein>
<keyword evidence="2" id="KW-1185">Reference proteome</keyword>
<dbReference type="EMBL" id="REGN01000861">
    <property type="protein sequence ID" value="RNA38504.1"/>
    <property type="molecule type" value="Genomic_DNA"/>
</dbReference>
<gene>
    <name evidence="1" type="ORF">BpHYR1_009665</name>
</gene>
<evidence type="ECO:0000313" key="2">
    <source>
        <dbReference type="Proteomes" id="UP000276133"/>
    </source>
</evidence>
<organism evidence="1 2">
    <name type="scientific">Brachionus plicatilis</name>
    <name type="common">Marine rotifer</name>
    <name type="synonym">Brachionus muelleri</name>
    <dbReference type="NCBI Taxonomy" id="10195"/>
    <lineage>
        <taxon>Eukaryota</taxon>
        <taxon>Metazoa</taxon>
        <taxon>Spiralia</taxon>
        <taxon>Gnathifera</taxon>
        <taxon>Rotifera</taxon>
        <taxon>Eurotatoria</taxon>
        <taxon>Monogononta</taxon>
        <taxon>Pseudotrocha</taxon>
        <taxon>Ploima</taxon>
        <taxon>Brachionidae</taxon>
        <taxon>Brachionus</taxon>
    </lineage>
</organism>
<reference evidence="1 2" key="1">
    <citation type="journal article" date="2018" name="Sci. Rep.">
        <title>Genomic signatures of local adaptation to the degree of environmental predictability in rotifers.</title>
        <authorList>
            <person name="Franch-Gras L."/>
            <person name="Hahn C."/>
            <person name="Garcia-Roger E.M."/>
            <person name="Carmona M.J."/>
            <person name="Serra M."/>
            <person name="Gomez A."/>
        </authorList>
    </citation>
    <scope>NUCLEOTIDE SEQUENCE [LARGE SCALE GENOMIC DNA]</scope>
    <source>
        <strain evidence="1">HYR1</strain>
    </source>
</reference>